<sequence>MALKEESRTLGEARVKGVPADATLGMNCDGSSAFERAQASCGLVVVEKIELRVRLCLLLVCVLRDPQTEFVERPPVIVQGRRGPWRLAKVLPSEGGKEHLGRDERRPTYAWGNHDRRVAWLQLACCLLANLGEFNPISVLTSAMQPAPPPEPPACPPSCLPTEFLPRHPTDGPLVMGVHVQQQQQQLGRSMSNNEGEPERRIGTTTMQMLPDTRTHPFPKADRCRFFFLSLTVTDSSRTGDQSNPSSATCVATCYLQLTLLFSLPLRPHYYLLANIPNLSEYEIPSYKYGQKGDAKHHSQPPPHSSCSIDQLPLLSEKAQAHTTTSSSAARQASAMDRKQQRVGGGVKVTYIETSFVTSDAAGFKDLVQRLTGKSPTAAAGAKPTTPHRPQAFHAGGARTTTTTAAGAGAEMSCHYYRQAAGEVGPAVVASRAPPCQEDLLVGADFFSDLFYVGAGGEQRVTFRRTSALTTTNLSNPVDRCRLLSPALPLLTPPSHPSPWSPPLLSVTDMLAPSPLGPTCHTFSASLVLHATTPAKPTSQVASGRAAETRRASTKQLSKEEARSSSSSMDGVKVTYIETSFVTSDVAGFKDLVQRLTGRSPTVPAPATGAPHRPRPRSCYSGDSGRSATAAGPTGCHHVSPPPAAHEALVGDGRIAPPCLEVDETYGVADFSDVLFYGSASQSAQCGHGGYYSDFFTC</sequence>
<evidence type="ECO:0000313" key="4">
    <source>
        <dbReference type="Proteomes" id="UP000636709"/>
    </source>
</evidence>
<name>A0A834ZZX4_9POAL</name>
<evidence type="ECO:0000313" key="3">
    <source>
        <dbReference type="EMBL" id="KAF8642612.1"/>
    </source>
</evidence>
<reference evidence="3" key="1">
    <citation type="submission" date="2020-07" db="EMBL/GenBank/DDBJ databases">
        <title>Genome sequence and genetic diversity analysis of an under-domesticated orphan crop, white fonio (Digitaria exilis).</title>
        <authorList>
            <person name="Bennetzen J.L."/>
            <person name="Chen S."/>
            <person name="Ma X."/>
            <person name="Wang X."/>
            <person name="Yssel A.E.J."/>
            <person name="Chaluvadi S.R."/>
            <person name="Johnson M."/>
            <person name="Gangashetty P."/>
            <person name="Hamidou F."/>
            <person name="Sanogo M.D."/>
            <person name="Zwaenepoel A."/>
            <person name="Wallace J."/>
            <person name="Van De Peer Y."/>
            <person name="Van Deynze A."/>
        </authorList>
    </citation>
    <scope>NUCLEOTIDE SEQUENCE</scope>
    <source>
        <tissue evidence="3">Leaves</tissue>
    </source>
</reference>
<feature type="region of interest" description="Disordered" evidence="1">
    <location>
        <begin position="599"/>
        <end position="640"/>
    </location>
</feature>
<dbReference type="EMBL" id="JACEFO010003289">
    <property type="protein sequence ID" value="KAF8642612.1"/>
    <property type="molecule type" value="Genomic_DNA"/>
</dbReference>
<feature type="compositionally biased region" description="Low complexity" evidence="1">
    <location>
        <begin position="321"/>
        <end position="335"/>
    </location>
</feature>
<evidence type="ECO:0000259" key="2">
    <source>
        <dbReference type="Pfam" id="PF05678"/>
    </source>
</evidence>
<keyword evidence="4" id="KW-1185">Reference proteome</keyword>
<dbReference type="InterPro" id="IPR008889">
    <property type="entry name" value="VQ"/>
</dbReference>
<feature type="compositionally biased region" description="Basic and acidic residues" evidence="1">
    <location>
        <begin position="547"/>
        <end position="563"/>
    </location>
</feature>
<comment type="caution">
    <text evidence="3">The sequence shown here is derived from an EMBL/GenBank/DDBJ whole genome shotgun (WGS) entry which is preliminary data.</text>
</comment>
<feature type="region of interest" description="Disordered" evidence="1">
    <location>
        <begin position="290"/>
        <end position="309"/>
    </location>
</feature>
<gene>
    <name evidence="3" type="ORF">HU200_067292</name>
</gene>
<feature type="domain" description="VQ" evidence="2">
    <location>
        <begin position="353"/>
        <end position="377"/>
    </location>
</feature>
<proteinExistence type="predicted"/>
<dbReference type="Proteomes" id="UP000636709">
    <property type="component" value="Unassembled WGS sequence"/>
</dbReference>
<evidence type="ECO:0000256" key="1">
    <source>
        <dbReference type="SAM" id="MobiDB-lite"/>
    </source>
</evidence>
<feature type="domain" description="VQ" evidence="2">
    <location>
        <begin position="578"/>
        <end position="602"/>
    </location>
</feature>
<organism evidence="3 4">
    <name type="scientific">Digitaria exilis</name>
    <dbReference type="NCBI Taxonomy" id="1010633"/>
    <lineage>
        <taxon>Eukaryota</taxon>
        <taxon>Viridiplantae</taxon>
        <taxon>Streptophyta</taxon>
        <taxon>Embryophyta</taxon>
        <taxon>Tracheophyta</taxon>
        <taxon>Spermatophyta</taxon>
        <taxon>Magnoliopsida</taxon>
        <taxon>Liliopsida</taxon>
        <taxon>Poales</taxon>
        <taxon>Poaceae</taxon>
        <taxon>PACMAD clade</taxon>
        <taxon>Panicoideae</taxon>
        <taxon>Panicodae</taxon>
        <taxon>Paniceae</taxon>
        <taxon>Anthephorinae</taxon>
        <taxon>Digitaria</taxon>
    </lineage>
</organism>
<feature type="region of interest" description="Disordered" evidence="1">
    <location>
        <begin position="535"/>
        <end position="569"/>
    </location>
</feature>
<dbReference type="PANTHER" id="PTHR34777">
    <property type="entry name" value="VQ MOTIF-CONTAINING PROTEIN 10"/>
    <property type="match status" value="1"/>
</dbReference>
<feature type="compositionally biased region" description="Low complexity" evidence="1">
    <location>
        <begin position="375"/>
        <end position="385"/>
    </location>
</feature>
<feature type="region of interest" description="Disordered" evidence="1">
    <location>
        <begin position="318"/>
        <end position="341"/>
    </location>
</feature>
<feature type="region of interest" description="Disordered" evidence="1">
    <location>
        <begin position="375"/>
        <end position="398"/>
    </location>
</feature>
<dbReference type="InterPro" id="IPR039608">
    <property type="entry name" value="VQ_1/10"/>
</dbReference>
<accession>A0A834ZZX4</accession>
<protein>
    <recommendedName>
        <fullName evidence="2">VQ domain-containing protein</fullName>
    </recommendedName>
</protein>
<dbReference type="PANTHER" id="PTHR34777:SF18">
    <property type="entry name" value="OS02G0251800 PROTEIN"/>
    <property type="match status" value="1"/>
</dbReference>
<dbReference type="AlphaFoldDB" id="A0A834ZZX4"/>
<dbReference type="Pfam" id="PF05678">
    <property type="entry name" value="VQ"/>
    <property type="match status" value="2"/>
</dbReference>